<name>A0A401TMS3_CHIPU</name>
<evidence type="ECO:0000256" key="1">
    <source>
        <dbReference type="SAM" id="MobiDB-lite"/>
    </source>
</evidence>
<dbReference type="EMBL" id="BEZZ01128995">
    <property type="protein sequence ID" value="GCC43967.1"/>
    <property type="molecule type" value="Genomic_DNA"/>
</dbReference>
<protein>
    <submittedName>
        <fullName evidence="2">Uncharacterized protein</fullName>
    </submittedName>
</protein>
<evidence type="ECO:0000313" key="3">
    <source>
        <dbReference type="Proteomes" id="UP000287033"/>
    </source>
</evidence>
<organism evidence="2 3">
    <name type="scientific">Chiloscyllium punctatum</name>
    <name type="common">Brownbanded bambooshark</name>
    <name type="synonym">Hemiscyllium punctatum</name>
    <dbReference type="NCBI Taxonomy" id="137246"/>
    <lineage>
        <taxon>Eukaryota</taxon>
        <taxon>Metazoa</taxon>
        <taxon>Chordata</taxon>
        <taxon>Craniata</taxon>
        <taxon>Vertebrata</taxon>
        <taxon>Chondrichthyes</taxon>
        <taxon>Elasmobranchii</taxon>
        <taxon>Galeomorphii</taxon>
        <taxon>Galeoidea</taxon>
        <taxon>Orectolobiformes</taxon>
        <taxon>Hemiscylliidae</taxon>
        <taxon>Chiloscyllium</taxon>
    </lineage>
</organism>
<keyword evidence="3" id="KW-1185">Reference proteome</keyword>
<evidence type="ECO:0000313" key="2">
    <source>
        <dbReference type="EMBL" id="GCC43967.1"/>
    </source>
</evidence>
<gene>
    <name evidence="2" type="ORF">chiPu_0028323</name>
</gene>
<proteinExistence type="predicted"/>
<reference evidence="2 3" key="1">
    <citation type="journal article" date="2018" name="Nat. Ecol. Evol.">
        <title>Shark genomes provide insights into elasmobranch evolution and the origin of vertebrates.</title>
        <authorList>
            <person name="Hara Y"/>
            <person name="Yamaguchi K"/>
            <person name="Onimaru K"/>
            <person name="Kadota M"/>
            <person name="Koyanagi M"/>
            <person name="Keeley SD"/>
            <person name="Tatsumi K"/>
            <person name="Tanaka K"/>
            <person name="Motone F"/>
            <person name="Kageyama Y"/>
            <person name="Nozu R"/>
            <person name="Adachi N"/>
            <person name="Nishimura O"/>
            <person name="Nakagawa R"/>
            <person name="Tanegashima C"/>
            <person name="Kiyatake I"/>
            <person name="Matsumoto R"/>
            <person name="Murakumo K"/>
            <person name="Nishida K"/>
            <person name="Terakita A"/>
            <person name="Kuratani S"/>
            <person name="Sato K"/>
            <person name="Hyodo S Kuraku.S."/>
        </authorList>
    </citation>
    <scope>NUCLEOTIDE SEQUENCE [LARGE SCALE GENOMIC DNA]</scope>
</reference>
<dbReference type="AlphaFoldDB" id="A0A401TMS3"/>
<sequence>MDARFPAGQHSQYPSPETEPGAQRLRGWGQDQRGAPSRL</sequence>
<feature type="region of interest" description="Disordered" evidence="1">
    <location>
        <begin position="1"/>
        <end position="39"/>
    </location>
</feature>
<dbReference type="Proteomes" id="UP000287033">
    <property type="component" value="Unassembled WGS sequence"/>
</dbReference>
<accession>A0A401TMS3</accession>
<comment type="caution">
    <text evidence="2">The sequence shown here is derived from an EMBL/GenBank/DDBJ whole genome shotgun (WGS) entry which is preliminary data.</text>
</comment>
<feature type="non-terminal residue" evidence="2">
    <location>
        <position position="39"/>
    </location>
</feature>